<dbReference type="SMART" id="SM00857">
    <property type="entry name" value="Resolvase"/>
    <property type="match status" value="1"/>
</dbReference>
<dbReference type="SUPFAM" id="SSF53041">
    <property type="entry name" value="Resolvase-like"/>
    <property type="match status" value="1"/>
</dbReference>
<evidence type="ECO:0000256" key="1">
    <source>
        <dbReference type="SAM" id="Coils"/>
    </source>
</evidence>
<dbReference type="Gene3D" id="3.40.50.1390">
    <property type="entry name" value="Resolvase, N-terminal catalytic domain"/>
    <property type="match status" value="1"/>
</dbReference>
<accession>A0A415S737</accession>
<dbReference type="Proteomes" id="UP000285610">
    <property type="component" value="Unassembled WGS sequence"/>
</dbReference>
<dbReference type="InterPro" id="IPR011109">
    <property type="entry name" value="DNA_bind_recombinase_dom"/>
</dbReference>
<keyword evidence="1" id="KW-0175">Coiled coil</keyword>
<evidence type="ECO:0000313" key="5">
    <source>
        <dbReference type="Proteomes" id="UP000285610"/>
    </source>
</evidence>
<dbReference type="GO" id="GO:0000150">
    <property type="term" value="F:DNA strand exchange activity"/>
    <property type="evidence" value="ECO:0007669"/>
    <property type="project" value="InterPro"/>
</dbReference>
<dbReference type="Pfam" id="PF07508">
    <property type="entry name" value="Recombinase"/>
    <property type="match status" value="1"/>
</dbReference>
<feature type="domain" description="Recombinase" evidence="3">
    <location>
        <begin position="169"/>
        <end position="313"/>
    </location>
</feature>
<dbReference type="PANTHER" id="PTHR30461">
    <property type="entry name" value="DNA-INVERTASE FROM LAMBDOID PROPHAGE"/>
    <property type="match status" value="1"/>
</dbReference>
<sequence length="554" mass="64307">MKNQRNKILRVVLYLRLSAEDGDKIESNSISNQRTLIHGYLKDHEDFSIVKEFIDDGYSGTNFDRPGFQEMIRFLENGGADCVIVKDLSRLGRDFSGVLRYVERIFPQMGIRFIAITDGYDNAKMQEQILAVRMKSLVNDIYPADTSRAVRANLLAKMKNGECVSPFTVYGYIRNPENKNQLIPDPYAGEIVKDIFRWALEGYNRANIAEKLENLGILTPLEYKKSIGSKFHTGFQTKSKCVWSSVMVKRILTNIIYTGTLAQGKRTTPNHKVKTVIYKPQEEWIYFENAHEPLIDKHTFEVVQHLLSKDVRKSPKKRIFPLSGLVQCAKCRENMIITSPDKRHFYYKCVNHQPGAGCESGRINAEKLKEAVEKAILYQISLLAEMQDVMDYIGQLSLSEEAVSKADRKMEKLDAEYKRLMQIKAKLYVSYTDGILTKEEYLEYKSEYDRQSQQIQDAIIQQKEETKKVFSKVKEKQQWIKEFLEYQDCKQIDRKMLVMLVKDIYIHTKKEIEIVFWFQDEYEIAVGLIETVDRLSPNPVTKRFLGKKEGMESA</sequence>
<dbReference type="RefSeq" id="WP_118444967.1">
    <property type="nucleotide sequence ID" value="NZ_DAWDPA010000025.1"/>
</dbReference>
<dbReference type="Pfam" id="PF00239">
    <property type="entry name" value="Resolvase"/>
    <property type="match status" value="1"/>
</dbReference>
<dbReference type="PANTHER" id="PTHR30461:SF23">
    <property type="entry name" value="DNA RECOMBINASE-RELATED"/>
    <property type="match status" value="1"/>
</dbReference>
<dbReference type="InterPro" id="IPR006119">
    <property type="entry name" value="Resolv_N"/>
</dbReference>
<dbReference type="PROSITE" id="PS51736">
    <property type="entry name" value="RECOMBINASES_3"/>
    <property type="match status" value="1"/>
</dbReference>
<protein>
    <submittedName>
        <fullName evidence="4">Recombinase</fullName>
    </submittedName>
</protein>
<comment type="caution">
    <text evidence="4">The sequence shown here is derived from an EMBL/GenBank/DDBJ whole genome shotgun (WGS) entry which is preliminary data.</text>
</comment>
<dbReference type="AlphaFoldDB" id="A0A415S737"/>
<dbReference type="InterPro" id="IPR038109">
    <property type="entry name" value="DNA_bind_recomb_sf"/>
</dbReference>
<feature type="domain" description="Resolvase/invertase-type recombinase catalytic" evidence="2">
    <location>
        <begin position="10"/>
        <end position="161"/>
    </location>
</feature>
<organism evidence="4 5">
    <name type="scientific">Mediterraneibacter gnavus</name>
    <name type="common">Ruminococcus gnavus</name>
    <dbReference type="NCBI Taxonomy" id="33038"/>
    <lineage>
        <taxon>Bacteria</taxon>
        <taxon>Bacillati</taxon>
        <taxon>Bacillota</taxon>
        <taxon>Clostridia</taxon>
        <taxon>Lachnospirales</taxon>
        <taxon>Lachnospiraceae</taxon>
        <taxon>Mediterraneibacter</taxon>
    </lineage>
</organism>
<evidence type="ECO:0000259" key="2">
    <source>
        <dbReference type="PROSITE" id="PS51736"/>
    </source>
</evidence>
<reference evidence="4 5" key="1">
    <citation type="submission" date="2018-08" db="EMBL/GenBank/DDBJ databases">
        <title>A genome reference for cultivated species of the human gut microbiota.</title>
        <authorList>
            <person name="Zou Y."/>
            <person name="Xue W."/>
            <person name="Luo G."/>
        </authorList>
    </citation>
    <scope>NUCLEOTIDE SEQUENCE [LARGE SCALE GENOMIC DNA]</scope>
    <source>
        <strain evidence="4 5">AF33-12</strain>
    </source>
</reference>
<evidence type="ECO:0000313" key="4">
    <source>
        <dbReference type="EMBL" id="RHM72773.1"/>
    </source>
</evidence>
<dbReference type="InterPro" id="IPR036162">
    <property type="entry name" value="Resolvase-like_N_sf"/>
</dbReference>
<gene>
    <name evidence="4" type="ORF">DWZ50_13245</name>
</gene>
<dbReference type="InterPro" id="IPR025827">
    <property type="entry name" value="Zn_ribbon_recom_dom"/>
</dbReference>
<dbReference type="PROSITE" id="PS51737">
    <property type="entry name" value="RECOMBINASE_DNA_BIND"/>
    <property type="match status" value="1"/>
</dbReference>
<dbReference type="Pfam" id="PF13408">
    <property type="entry name" value="Zn_ribbon_recom"/>
    <property type="match status" value="1"/>
</dbReference>
<evidence type="ECO:0000259" key="3">
    <source>
        <dbReference type="PROSITE" id="PS51737"/>
    </source>
</evidence>
<feature type="coiled-coil region" evidence="1">
    <location>
        <begin position="396"/>
        <end position="423"/>
    </location>
</feature>
<dbReference type="GO" id="GO:0003677">
    <property type="term" value="F:DNA binding"/>
    <property type="evidence" value="ECO:0007669"/>
    <property type="project" value="InterPro"/>
</dbReference>
<dbReference type="EMBL" id="QRQE01000035">
    <property type="protein sequence ID" value="RHM72773.1"/>
    <property type="molecule type" value="Genomic_DNA"/>
</dbReference>
<dbReference type="InterPro" id="IPR050639">
    <property type="entry name" value="SSR_resolvase"/>
</dbReference>
<proteinExistence type="predicted"/>
<name>A0A415S737_MEDGN</name>
<dbReference type="Gene3D" id="3.90.1750.20">
    <property type="entry name" value="Putative Large Serine Recombinase, Chain B, Domain 2"/>
    <property type="match status" value="1"/>
</dbReference>